<sequence length="176" mass="19619">MKTIKSAFLVCALVLISFLGYAQTDSVKVSKVINPEYDFIYRELFNFLPNSTFGGIETEPNLSVPMKFDLQPEWVIDYNSYAGFKTLSLTNQAPVFNPWLGSLSVTNQAHYNLNDRLVVGGNSFAGSTIFDNMPANPSLKDMSIRGASMFLQYNISKKVKLSGSFSISNDHHPFIP</sequence>
<dbReference type="EMBL" id="FONW01000003">
    <property type="protein sequence ID" value="SFF22313.1"/>
    <property type="molecule type" value="Genomic_DNA"/>
</dbReference>
<feature type="chain" id="PRO_5011435558" evidence="1">
    <location>
        <begin position="23"/>
        <end position="176"/>
    </location>
</feature>
<name>A0A1I2GYS3_9BACT</name>
<reference evidence="2 3" key="1">
    <citation type="submission" date="2016-10" db="EMBL/GenBank/DDBJ databases">
        <authorList>
            <person name="de Groot N.N."/>
        </authorList>
    </citation>
    <scope>NUCLEOTIDE SEQUENCE [LARGE SCALE GENOMIC DNA]</scope>
    <source>
        <strain evidence="2 3">CGMCC 1.9156</strain>
    </source>
</reference>
<keyword evidence="1" id="KW-0732">Signal</keyword>
<organism evidence="2 3">
    <name type="scientific">Sunxiuqinia elliptica</name>
    <dbReference type="NCBI Taxonomy" id="655355"/>
    <lineage>
        <taxon>Bacteria</taxon>
        <taxon>Pseudomonadati</taxon>
        <taxon>Bacteroidota</taxon>
        <taxon>Bacteroidia</taxon>
        <taxon>Marinilabiliales</taxon>
        <taxon>Prolixibacteraceae</taxon>
        <taxon>Sunxiuqinia</taxon>
    </lineage>
</organism>
<feature type="signal peptide" evidence="1">
    <location>
        <begin position="1"/>
        <end position="22"/>
    </location>
</feature>
<dbReference type="Proteomes" id="UP000198964">
    <property type="component" value="Unassembled WGS sequence"/>
</dbReference>
<protein>
    <submittedName>
        <fullName evidence="2">Uncharacterized protein</fullName>
    </submittedName>
</protein>
<dbReference type="RefSeq" id="WP_093919601.1">
    <property type="nucleotide sequence ID" value="NZ_FONW01000003.1"/>
</dbReference>
<dbReference type="AlphaFoldDB" id="A0A1I2GYS3"/>
<keyword evidence="3" id="KW-1185">Reference proteome</keyword>
<proteinExistence type="predicted"/>
<gene>
    <name evidence="2" type="ORF">SAMN05216283_103177</name>
</gene>
<evidence type="ECO:0000256" key="1">
    <source>
        <dbReference type="SAM" id="SignalP"/>
    </source>
</evidence>
<accession>A0A1I2GYS3</accession>
<dbReference type="STRING" id="655355.SAMN05216283_103177"/>
<evidence type="ECO:0000313" key="2">
    <source>
        <dbReference type="EMBL" id="SFF22313.1"/>
    </source>
</evidence>
<evidence type="ECO:0000313" key="3">
    <source>
        <dbReference type="Proteomes" id="UP000198964"/>
    </source>
</evidence>